<evidence type="ECO:0000313" key="3">
    <source>
        <dbReference type="Proteomes" id="UP000009168"/>
    </source>
</evidence>
<name>Q22R35_TETTS</name>
<dbReference type="EMBL" id="GG662845">
    <property type="protein sequence ID" value="EAR88287.2"/>
    <property type="molecule type" value="Genomic_DNA"/>
</dbReference>
<dbReference type="OrthoDB" id="284453at2759"/>
<accession>Q22R35</accession>
<dbReference type="AlphaFoldDB" id="Q22R35"/>
<dbReference type="eggNOG" id="ENOG502S6I2">
    <property type="taxonomic scope" value="Eukaryota"/>
</dbReference>
<evidence type="ECO:0000313" key="2">
    <source>
        <dbReference type="EMBL" id="EAR88287.2"/>
    </source>
</evidence>
<evidence type="ECO:0008006" key="4">
    <source>
        <dbReference type="Google" id="ProtNLM"/>
    </source>
</evidence>
<protein>
    <recommendedName>
        <fullName evidence="4">Par3/HAL N-terminal domain-containing protein</fullName>
    </recommendedName>
</protein>
<dbReference type="InParanoid" id="Q22R35"/>
<evidence type="ECO:0000256" key="1">
    <source>
        <dbReference type="SAM" id="MobiDB-lite"/>
    </source>
</evidence>
<dbReference type="RefSeq" id="XP_001008532.2">
    <property type="nucleotide sequence ID" value="XM_001008532.2"/>
</dbReference>
<sequence length="114" mass="12815">MKLQVHIKDRMFTINCGEGAQKIRWLGDVAVFRYEHFYGNLSGTPKGVRFESGDLLPMDGIISDHLQDDSHVWVILKEDMEGLGIQKDKKGGVPDKSGSNFRIRPNTAAVTKKK</sequence>
<dbReference type="GeneID" id="7828780"/>
<dbReference type="Gene3D" id="3.10.20.90">
    <property type="entry name" value="Phosphatidylinositol 3-kinase Catalytic Subunit, Chain A, domain 1"/>
    <property type="match status" value="1"/>
</dbReference>
<keyword evidence="3" id="KW-1185">Reference proteome</keyword>
<dbReference type="HOGENOM" id="CLU_2255593_0_0_1"/>
<dbReference type="Proteomes" id="UP000009168">
    <property type="component" value="Unassembled WGS sequence"/>
</dbReference>
<feature type="region of interest" description="Disordered" evidence="1">
    <location>
        <begin position="86"/>
        <end position="114"/>
    </location>
</feature>
<organism evidence="2 3">
    <name type="scientific">Tetrahymena thermophila (strain SB210)</name>
    <dbReference type="NCBI Taxonomy" id="312017"/>
    <lineage>
        <taxon>Eukaryota</taxon>
        <taxon>Sar</taxon>
        <taxon>Alveolata</taxon>
        <taxon>Ciliophora</taxon>
        <taxon>Intramacronucleata</taxon>
        <taxon>Oligohymenophorea</taxon>
        <taxon>Hymenostomatida</taxon>
        <taxon>Tetrahymenina</taxon>
        <taxon>Tetrahymenidae</taxon>
        <taxon>Tetrahymena</taxon>
    </lineage>
</organism>
<proteinExistence type="predicted"/>
<reference evidence="3" key="1">
    <citation type="journal article" date="2006" name="PLoS Biol.">
        <title>Macronuclear genome sequence of the ciliate Tetrahymena thermophila, a model eukaryote.</title>
        <authorList>
            <person name="Eisen J.A."/>
            <person name="Coyne R.S."/>
            <person name="Wu M."/>
            <person name="Wu D."/>
            <person name="Thiagarajan M."/>
            <person name="Wortman J.R."/>
            <person name="Badger J.H."/>
            <person name="Ren Q."/>
            <person name="Amedeo P."/>
            <person name="Jones K.M."/>
            <person name="Tallon L.J."/>
            <person name="Delcher A.L."/>
            <person name="Salzberg S.L."/>
            <person name="Silva J.C."/>
            <person name="Haas B.J."/>
            <person name="Majoros W.H."/>
            <person name="Farzad M."/>
            <person name="Carlton J.M."/>
            <person name="Smith R.K. Jr."/>
            <person name="Garg J."/>
            <person name="Pearlman R.E."/>
            <person name="Karrer K.M."/>
            <person name="Sun L."/>
            <person name="Manning G."/>
            <person name="Elde N.C."/>
            <person name="Turkewitz A.P."/>
            <person name="Asai D.J."/>
            <person name="Wilkes D.E."/>
            <person name="Wang Y."/>
            <person name="Cai H."/>
            <person name="Collins K."/>
            <person name="Stewart B.A."/>
            <person name="Lee S.R."/>
            <person name="Wilamowska K."/>
            <person name="Weinberg Z."/>
            <person name="Ruzzo W.L."/>
            <person name="Wloga D."/>
            <person name="Gaertig J."/>
            <person name="Frankel J."/>
            <person name="Tsao C.-C."/>
            <person name="Gorovsky M.A."/>
            <person name="Keeling P.J."/>
            <person name="Waller R.F."/>
            <person name="Patron N.J."/>
            <person name="Cherry J.M."/>
            <person name="Stover N.A."/>
            <person name="Krieger C.J."/>
            <person name="del Toro C."/>
            <person name="Ryder H.F."/>
            <person name="Williamson S.C."/>
            <person name="Barbeau R.A."/>
            <person name="Hamilton E.P."/>
            <person name="Orias E."/>
        </authorList>
    </citation>
    <scope>NUCLEOTIDE SEQUENCE [LARGE SCALE GENOMIC DNA]</scope>
    <source>
        <strain evidence="3">SB210</strain>
    </source>
</reference>
<gene>
    <name evidence="2" type="ORF">TTHERM_00024460</name>
</gene>
<dbReference type="KEGG" id="tet:TTHERM_00024460"/>